<dbReference type="InterPro" id="IPR013324">
    <property type="entry name" value="RNA_pol_sigma_r3/r4-like"/>
</dbReference>
<protein>
    <submittedName>
        <fullName evidence="6">RNA polymerase ECF-subfamily sigma-70 factor</fullName>
    </submittedName>
</protein>
<evidence type="ECO:0000256" key="3">
    <source>
        <dbReference type="ARBA" id="ARBA00023082"/>
    </source>
</evidence>
<accession>A0A261VC86</accession>
<name>A0A261VC86_9BORD</name>
<keyword evidence="2" id="KW-0805">Transcription regulation</keyword>
<comment type="similarity">
    <text evidence="1">Belongs to the sigma-70 factor family. ECF subfamily.</text>
</comment>
<dbReference type="RefSeq" id="WP_094815017.1">
    <property type="nucleotide sequence ID" value="NZ_NEVU01000003.1"/>
</dbReference>
<dbReference type="PANTHER" id="PTHR43133:SF63">
    <property type="entry name" value="RNA POLYMERASE SIGMA FACTOR FECI-RELATED"/>
    <property type="match status" value="1"/>
</dbReference>
<sequence>MSPPAAPKRNWLAHYSRLVGTWAKGAANAHDAEDAVQDAAERMLGANMLVIQDTRAYLHRSAVNGLISRHRRTEALPCVPLQDLAEGDHPVVDEVESAAYVAELSAALAASLAELPEVCQKIFAWHRLEHWTVPEIARHMGLSVSTVEKNLTRAMRHLHEKLQRFAS</sequence>
<keyword evidence="4" id="KW-0804">Transcription</keyword>
<dbReference type="SUPFAM" id="SSF88946">
    <property type="entry name" value="Sigma2 domain of RNA polymerase sigma factors"/>
    <property type="match status" value="1"/>
</dbReference>
<feature type="domain" description="RNA polymerase sigma factor 70 region 4 type 2" evidence="5">
    <location>
        <begin position="107"/>
        <end position="158"/>
    </location>
</feature>
<organism evidence="6 7">
    <name type="scientific">Bordetella genomosp. 12</name>
    <dbReference type="NCBI Taxonomy" id="463035"/>
    <lineage>
        <taxon>Bacteria</taxon>
        <taxon>Pseudomonadati</taxon>
        <taxon>Pseudomonadota</taxon>
        <taxon>Betaproteobacteria</taxon>
        <taxon>Burkholderiales</taxon>
        <taxon>Alcaligenaceae</taxon>
        <taxon>Bordetella</taxon>
    </lineage>
</organism>
<dbReference type="InterPro" id="IPR039425">
    <property type="entry name" value="RNA_pol_sigma-70-like"/>
</dbReference>
<dbReference type="GO" id="GO:0006352">
    <property type="term" value="P:DNA-templated transcription initiation"/>
    <property type="evidence" value="ECO:0007669"/>
    <property type="project" value="InterPro"/>
</dbReference>
<dbReference type="OrthoDB" id="192021at2"/>
<dbReference type="Pfam" id="PF08281">
    <property type="entry name" value="Sigma70_r4_2"/>
    <property type="match status" value="1"/>
</dbReference>
<keyword evidence="3" id="KW-0731">Sigma factor</keyword>
<evidence type="ECO:0000256" key="2">
    <source>
        <dbReference type="ARBA" id="ARBA00023015"/>
    </source>
</evidence>
<dbReference type="EMBL" id="NEVU01000003">
    <property type="protein sequence ID" value="OZI71391.1"/>
    <property type="molecule type" value="Genomic_DNA"/>
</dbReference>
<evidence type="ECO:0000313" key="6">
    <source>
        <dbReference type="EMBL" id="OZI71391.1"/>
    </source>
</evidence>
<dbReference type="PANTHER" id="PTHR43133">
    <property type="entry name" value="RNA POLYMERASE ECF-TYPE SIGMA FACTO"/>
    <property type="match status" value="1"/>
</dbReference>
<evidence type="ECO:0000256" key="4">
    <source>
        <dbReference type="ARBA" id="ARBA00023163"/>
    </source>
</evidence>
<dbReference type="InterPro" id="IPR036388">
    <property type="entry name" value="WH-like_DNA-bd_sf"/>
</dbReference>
<dbReference type="SUPFAM" id="SSF88659">
    <property type="entry name" value="Sigma3 and sigma4 domains of RNA polymerase sigma factors"/>
    <property type="match status" value="1"/>
</dbReference>
<dbReference type="GO" id="GO:0003677">
    <property type="term" value="F:DNA binding"/>
    <property type="evidence" value="ECO:0007669"/>
    <property type="project" value="InterPro"/>
</dbReference>
<proteinExistence type="inferred from homology"/>
<evidence type="ECO:0000313" key="7">
    <source>
        <dbReference type="Proteomes" id="UP000216429"/>
    </source>
</evidence>
<dbReference type="NCBIfam" id="TIGR02937">
    <property type="entry name" value="sigma70-ECF"/>
    <property type="match status" value="1"/>
</dbReference>
<dbReference type="GO" id="GO:0016987">
    <property type="term" value="F:sigma factor activity"/>
    <property type="evidence" value="ECO:0007669"/>
    <property type="project" value="UniProtKB-KW"/>
</dbReference>
<evidence type="ECO:0000259" key="5">
    <source>
        <dbReference type="Pfam" id="PF08281"/>
    </source>
</evidence>
<dbReference type="InterPro" id="IPR013249">
    <property type="entry name" value="RNA_pol_sigma70_r4_t2"/>
</dbReference>
<keyword evidence="7" id="KW-1185">Reference proteome</keyword>
<dbReference type="InterPro" id="IPR013325">
    <property type="entry name" value="RNA_pol_sigma_r2"/>
</dbReference>
<dbReference type="Gene3D" id="1.10.10.10">
    <property type="entry name" value="Winged helix-like DNA-binding domain superfamily/Winged helix DNA-binding domain"/>
    <property type="match status" value="1"/>
</dbReference>
<comment type="caution">
    <text evidence="6">The sequence shown here is derived from an EMBL/GenBank/DDBJ whole genome shotgun (WGS) entry which is preliminary data.</text>
</comment>
<dbReference type="Proteomes" id="UP000216429">
    <property type="component" value="Unassembled WGS sequence"/>
</dbReference>
<gene>
    <name evidence="6" type="ORF">CAL22_16300</name>
</gene>
<dbReference type="InterPro" id="IPR014284">
    <property type="entry name" value="RNA_pol_sigma-70_dom"/>
</dbReference>
<reference evidence="7" key="1">
    <citation type="submission" date="2017-05" db="EMBL/GenBank/DDBJ databases">
        <title>Complete and WGS of Bordetella genogroups.</title>
        <authorList>
            <person name="Spilker T."/>
            <person name="Lipuma J."/>
        </authorList>
    </citation>
    <scope>NUCLEOTIDE SEQUENCE [LARGE SCALE GENOMIC DNA]</scope>
    <source>
        <strain evidence="7">AU6712</strain>
    </source>
</reference>
<dbReference type="AlphaFoldDB" id="A0A261VC86"/>
<evidence type="ECO:0000256" key="1">
    <source>
        <dbReference type="ARBA" id="ARBA00010641"/>
    </source>
</evidence>